<feature type="domain" description="Nephrocystin 3-like N-terminal" evidence="5">
    <location>
        <begin position="217"/>
        <end position="383"/>
    </location>
</feature>
<dbReference type="Gene3D" id="1.25.40.20">
    <property type="entry name" value="Ankyrin repeat-containing domain"/>
    <property type="match status" value="3"/>
</dbReference>
<dbReference type="SUPFAM" id="SSF52540">
    <property type="entry name" value="P-loop containing nucleoside triphosphate hydrolases"/>
    <property type="match status" value="1"/>
</dbReference>
<evidence type="ECO:0000259" key="5">
    <source>
        <dbReference type="Pfam" id="PF24883"/>
    </source>
</evidence>
<dbReference type="Gene3D" id="3.40.50.300">
    <property type="entry name" value="P-loop containing nucleotide triphosphate hydrolases"/>
    <property type="match status" value="1"/>
</dbReference>
<evidence type="ECO:0000256" key="1">
    <source>
        <dbReference type="ARBA" id="ARBA00022737"/>
    </source>
</evidence>
<proteinExistence type="predicted"/>
<feature type="repeat" description="ANK" evidence="3">
    <location>
        <begin position="761"/>
        <end position="793"/>
    </location>
</feature>
<dbReference type="EMBL" id="JAOQAZ010000053">
    <property type="protein sequence ID" value="KAJ4244053.1"/>
    <property type="molecule type" value="Genomic_DNA"/>
</dbReference>
<dbReference type="PROSITE" id="PS50297">
    <property type="entry name" value="ANK_REP_REGION"/>
    <property type="match status" value="7"/>
</dbReference>
<name>A0A9W8RLU5_9HYPO</name>
<feature type="repeat" description="ANK" evidence="3">
    <location>
        <begin position="827"/>
        <end position="859"/>
    </location>
</feature>
<dbReference type="InterPro" id="IPR038305">
    <property type="entry name" value="HeLo_sf"/>
</dbReference>
<dbReference type="PANTHER" id="PTHR24180">
    <property type="entry name" value="CYCLIN-DEPENDENT KINASE INHIBITOR 2C-RELATED"/>
    <property type="match status" value="1"/>
</dbReference>
<dbReference type="InterPro" id="IPR036770">
    <property type="entry name" value="Ankyrin_rpt-contain_sf"/>
</dbReference>
<evidence type="ECO:0000313" key="7">
    <source>
        <dbReference type="Proteomes" id="UP001152049"/>
    </source>
</evidence>
<evidence type="ECO:0000313" key="6">
    <source>
        <dbReference type="EMBL" id="KAJ4244053.1"/>
    </source>
</evidence>
<dbReference type="InterPro" id="IPR051637">
    <property type="entry name" value="Ank_repeat_dom-contain_49"/>
</dbReference>
<dbReference type="PANTHER" id="PTHR24180:SF45">
    <property type="entry name" value="POLY [ADP-RIBOSE] POLYMERASE TANKYRASE"/>
    <property type="match status" value="1"/>
</dbReference>
<dbReference type="Pfam" id="PF14479">
    <property type="entry name" value="HeLo"/>
    <property type="match status" value="1"/>
</dbReference>
<dbReference type="SUPFAM" id="SSF48403">
    <property type="entry name" value="Ankyrin repeat"/>
    <property type="match status" value="2"/>
</dbReference>
<dbReference type="Proteomes" id="UP001152049">
    <property type="component" value="Unassembled WGS sequence"/>
</dbReference>
<dbReference type="OrthoDB" id="539213at2759"/>
<feature type="domain" description="Prion-inhibition and propagation HeLo" evidence="4">
    <location>
        <begin position="5"/>
        <end position="96"/>
    </location>
</feature>
<feature type="repeat" description="ANK" evidence="3">
    <location>
        <begin position="794"/>
        <end position="826"/>
    </location>
</feature>
<dbReference type="PRINTS" id="PR01415">
    <property type="entry name" value="ANKYRIN"/>
</dbReference>
<gene>
    <name evidence="6" type="ORF">NW762_014666</name>
</gene>
<dbReference type="Gene3D" id="1.20.120.1020">
    <property type="entry name" value="Prion-inhibition and propagation, HeLo domain"/>
    <property type="match status" value="1"/>
</dbReference>
<dbReference type="InterPro" id="IPR027417">
    <property type="entry name" value="P-loop_NTPase"/>
</dbReference>
<evidence type="ECO:0008006" key="8">
    <source>
        <dbReference type="Google" id="ProtNLM"/>
    </source>
</evidence>
<dbReference type="Pfam" id="PF24883">
    <property type="entry name" value="NPHP3_N"/>
    <property type="match status" value="1"/>
</dbReference>
<accession>A0A9W8RLU5</accession>
<dbReference type="SMART" id="SM00248">
    <property type="entry name" value="ANK"/>
    <property type="match status" value="13"/>
</dbReference>
<feature type="repeat" description="ANK" evidence="3">
    <location>
        <begin position="1072"/>
        <end position="1097"/>
    </location>
</feature>
<keyword evidence="1" id="KW-0677">Repeat</keyword>
<keyword evidence="2 3" id="KW-0040">ANK repeat</keyword>
<dbReference type="PROSITE" id="PS50088">
    <property type="entry name" value="ANK_REPEAT"/>
    <property type="match status" value="7"/>
</dbReference>
<feature type="repeat" description="ANK" evidence="3">
    <location>
        <begin position="969"/>
        <end position="1001"/>
    </location>
</feature>
<dbReference type="InterPro" id="IPR056884">
    <property type="entry name" value="NPHP3-like_N"/>
</dbReference>
<dbReference type="InterPro" id="IPR029498">
    <property type="entry name" value="HeLo_dom"/>
</dbReference>
<dbReference type="AlphaFoldDB" id="A0A9W8RLU5"/>
<sequence>MEAAGLAIGIVGLAGLFNSCLDSLARVQSYRSSKSDSHVLNTHFRAVRTRFEQWGSSVGFSHGKLMQEHHAALDNQDIARVVEDILRIITKTIINGAATQASKTIGPLQQSEVCSTDVTQSKRKRLRWALGGKEGRIEQVDMFEMLVQQLYNLVSPSVEDDHAGRVKGKADIEDLRRMLDMIQHEMQAEVRRNVFLWLGKSPPSDRYDDSIRKRVDNTCDWIFERPAFNSWLMEGGSSKPSILWINGPAGFGKTILCAHIVQHLSILLATPVSYFFFASDHESRENPYLALRSLISQVAAHHDAAFECIRESWEVDLGEVASRRTLIKIFKTVVDAVPGCTFVIDGLDECAHLANGGTSVAGFLSDTIDTVSKSNVKLLFASRDEPGIRSVITDSSENYSAEYRIEPGDVRSDTATFSQSIVDKVLSNKSEDIRTAISDAMTERCQGQFLWLKMQAESLRGGMSKKRLQQVVENTPSGLDRLYDHNWARINEMDQWERDRVFALLRWTAFANRPLTIYEITEAVLITQFEELDPEELPDTLDDDYVRTEIVGLCGPLLEVKQSPEPLLAGDGTVHIPHFSVRQYLLHKLPIPTWLQENGQLQESYERLQHTVLAKACLQYISLPQVWARQTDQRASDKTFLDYAAKDWFFHVSLGFQDSPIIKLSTELLNHENPVYGCLAKYLAQYTTDEDADVEQQFTPLEYAIYLGWTVMAKSLVTHSNVNEIGWGGTPPIFSASYRGMPEVVSKLLQLGAYLTIVDPWKQTPLHIAALVGSEQVVRLLVEQGADLTAQSEDGQTPLHYALIHGHIGTCEYLIRSGSSLTIRNIRERTPLHLASHFGHSEVVRLILENGPDTLVTDADVEGWHPLLFASASGDIKTFETLFEHGASALISVRDLKGSSSLDIAAYLGHVAMVKLLLNHGGEAMLTTANQNGSTSLHFAASSEFDNDEVAELLLGREAETIMAMVDNEGRTPLYIASASGHTNMLKLLLNRGFEATIATLSAYGDTPLHLAARMNHFEVVKQLLNISPTHCNLRDQFGCTPLFVASRFGNHEVVDLLLSIDSIDLNSPDWMGSSPIFAAVANGHLEVVKLLISRGAIISPWASIGQSLLWWARRNGNPKLVQLLEDQEILFGVPTLDAYTRHEPPSDDADPVVFDSSSAWCDVCTLTMEGGQGYECLECTYQSVLICSECFDRGFQFCDYFHMIVPN</sequence>
<dbReference type="Pfam" id="PF12796">
    <property type="entry name" value="Ank_2"/>
    <property type="match status" value="5"/>
</dbReference>
<protein>
    <recommendedName>
        <fullName evidence="8">Ankyrin</fullName>
    </recommendedName>
</protein>
<feature type="repeat" description="ANK" evidence="3">
    <location>
        <begin position="897"/>
        <end position="929"/>
    </location>
</feature>
<keyword evidence="7" id="KW-1185">Reference proteome</keyword>
<evidence type="ECO:0000259" key="4">
    <source>
        <dbReference type="Pfam" id="PF14479"/>
    </source>
</evidence>
<evidence type="ECO:0000256" key="2">
    <source>
        <dbReference type="ARBA" id="ARBA00023043"/>
    </source>
</evidence>
<dbReference type="InterPro" id="IPR002110">
    <property type="entry name" value="Ankyrin_rpt"/>
</dbReference>
<organism evidence="6 7">
    <name type="scientific">Fusarium torreyae</name>
    <dbReference type="NCBI Taxonomy" id="1237075"/>
    <lineage>
        <taxon>Eukaryota</taxon>
        <taxon>Fungi</taxon>
        <taxon>Dikarya</taxon>
        <taxon>Ascomycota</taxon>
        <taxon>Pezizomycotina</taxon>
        <taxon>Sordariomycetes</taxon>
        <taxon>Hypocreomycetidae</taxon>
        <taxon>Hypocreales</taxon>
        <taxon>Nectriaceae</taxon>
        <taxon>Fusarium</taxon>
    </lineage>
</organism>
<reference evidence="6" key="1">
    <citation type="submission" date="2022-09" db="EMBL/GenBank/DDBJ databases">
        <title>Fusarium specimens isolated from Avocado Roots.</title>
        <authorList>
            <person name="Stajich J."/>
            <person name="Roper C."/>
            <person name="Heimlech-Rivalta G."/>
        </authorList>
    </citation>
    <scope>NUCLEOTIDE SEQUENCE</scope>
    <source>
        <strain evidence="6">CF00136</strain>
    </source>
</reference>
<evidence type="ECO:0000256" key="3">
    <source>
        <dbReference type="PROSITE-ProRule" id="PRU00023"/>
    </source>
</evidence>
<comment type="caution">
    <text evidence="6">The sequence shown here is derived from an EMBL/GenBank/DDBJ whole genome shotgun (WGS) entry which is preliminary data.</text>
</comment>
<feature type="repeat" description="ANK" evidence="3">
    <location>
        <begin position="1004"/>
        <end position="1026"/>
    </location>
</feature>